<dbReference type="InterPro" id="IPR054471">
    <property type="entry name" value="GPIID_WHD"/>
</dbReference>
<dbReference type="Gene3D" id="3.40.50.300">
    <property type="entry name" value="P-loop containing nucleotide triphosphate hydrolases"/>
    <property type="match status" value="1"/>
</dbReference>
<feature type="domain" description="GPI inositol-deacylase winged helix" evidence="2">
    <location>
        <begin position="307"/>
        <end position="380"/>
    </location>
</feature>
<keyword evidence="5" id="KW-1185">Reference proteome</keyword>
<sequence length="380" mass="43169">DILKWLHSDDFKEKHQLIQENRQEGTGEWLLRSEEFLNWKKGVSSRILLGLGIAGAGKTFLSSRVIDYLEDVTERGVAYIYFNYQDQQSPARILASIVKQLLCKLPSTTRFPDIFNDLHSKLGSEKKPSQDQLRSVLSDVISLFPSIFLIFDAIDECEEGLRTQILSLLLWIKTLGEQVFMFIISRPLADLRDILTDAIEVKLSAHPEDINAYLEARIEQTRPLKPTRSPPLLVRYKDKIIPEIRNSAEEMFLLAKFHFDFLSKKINARKLLDAIETLKNPSSRVNALEQCYKRVVDGIRARDENDDLALDVLALLSLTTTPLRVSELQDAMAVIPGELELDPLNVTSPEMLVDICGGLVEIDHHSGTIGLAHYTIKQYL</sequence>
<protein>
    <submittedName>
        <fullName evidence="4">Uncharacterized protein</fullName>
    </submittedName>
</protein>
<dbReference type="Pfam" id="PF22939">
    <property type="entry name" value="WHD_GPIID"/>
    <property type="match status" value="1"/>
</dbReference>
<evidence type="ECO:0000259" key="3">
    <source>
        <dbReference type="Pfam" id="PF24883"/>
    </source>
</evidence>
<dbReference type="InterPro" id="IPR056884">
    <property type="entry name" value="NPHP3-like_N"/>
</dbReference>
<reference evidence="4 5" key="1">
    <citation type="journal article" date="2018" name="Nat. Ecol. Evol.">
        <title>Pezizomycetes genomes reveal the molecular basis of ectomycorrhizal truffle lifestyle.</title>
        <authorList>
            <person name="Murat C."/>
            <person name="Payen T."/>
            <person name="Noel B."/>
            <person name="Kuo A."/>
            <person name="Morin E."/>
            <person name="Chen J."/>
            <person name="Kohler A."/>
            <person name="Krizsan K."/>
            <person name="Balestrini R."/>
            <person name="Da Silva C."/>
            <person name="Montanini B."/>
            <person name="Hainaut M."/>
            <person name="Levati E."/>
            <person name="Barry K.W."/>
            <person name="Belfiori B."/>
            <person name="Cichocki N."/>
            <person name="Clum A."/>
            <person name="Dockter R.B."/>
            <person name="Fauchery L."/>
            <person name="Guy J."/>
            <person name="Iotti M."/>
            <person name="Le Tacon F."/>
            <person name="Lindquist E.A."/>
            <person name="Lipzen A."/>
            <person name="Malagnac F."/>
            <person name="Mello A."/>
            <person name="Molinier V."/>
            <person name="Miyauchi S."/>
            <person name="Poulain J."/>
            <person name="Riccioni C."/>
            <person name="Rubini A."/>
            <person name="Sitrit Y."/>
            <person name="Splivallo R."/>
            <person name="Traeger S."/>
            <person name="Wang M."/>
            <person name="Zifcakova L."/>
            <person name="Wipf D."/>
            <person name="Zambonelli A."/>
            <person name="Paolocci F."/>
            <person name="Nowrousian M."/>
            <person name="Ottonello S."/>
            <person name="Baldrian P."/>
            <person name="Spatafora J.W."/>
            <person name="Henrissat B."/>
            <person name="Nagy L.G."/>
            <person name="Aury J.M."/>
            <person name="Wincker P."/>
            <person name="Grigoriev I.V."/>
            <person name="Bonfante P."/>
            <person name="Martin F.M."/>
        </authorList>
    </citation>
    <scope>NUCLEOTIDE SEQUENCE [LARGE SCALE GENOMIC DNA]</scope>
    <source>
        <strain evidence="4 5">120613-1</strain>
    </source>
</reference>
<dbReference type="InterPro" id="IPR027417">
    <property type="entry name" value="P-loop_NTPase"/>
</dbReference>
<organism evidence="4 5">
    <name type="scientific">Choiromyces venosus 120613-1</name>
    <dbReference type="NCBI Taxonomy" id="1336337"/>
    <lineage>
        <taxon>Eukaryota</taxon>
        <taxon>Fungi</taxon>
        <taxon>Dikarya</taxon>
        <taxon>Ascomycota</taxon>
        <taxon>Pezizomycotina</taxon>
        <taxon>Pezizomycetes</taxon>
        <taxon>Pezizales</taxon>
        <taxon>Tuberaceae</taxon>
        <taxon>Choiromyces</taxon>
    </lineage>
</organism>
<dbReference type="SUPFAM" id="SSF52540">
    <property type="entry name" value="P-loop containing nucleoside triphosphate hydrolases"/>
    <property type="match status" value="1"/>
</dbReference>
<evidence type="ECO:0000313" key="4">
    <source>
        <dbReference type="EMBL" id="RPA97821.1"/>
    </source>
</evidence>
<dbReference type="OrthoDB" id="4062651at2759"/>
<dbReference type="EMBL" id="ML120401">
    <property type="protein sequence ID" value="RPA97821.1"/>
    <property type="molecule type" value="Genomic_DNA"/>
</dbReference>
<dbReference type="AlphaFoldDB" id="A0A3N4JM23"/>
<feature type="non-terminal residue" evidence="4">
    <location>
        <position position="1"/>
    </location>
</feature>
<accession>A0A3N4JM23</accession>
<dbReference type="PANTHER" id="PTHR10039">
    <property type="entry name" value="AMELOGENIN"/>
    <property type="match status" value="1"/>
</dbReference>
<proteinExistence type="predicted"/>
<dbReference type="STRING" id="1336337.A0A3N4JM23"/>
<name>A0A3N4JM23_9PEZI</name>
<feature type="domain" description="Nephrocystin 3-like N-terminal" evidence="3">
    <location>
        <begin position="25"/>
        <end position="186"/>
    </location>
</feature>
<gene>
    <name evidence="4" type="ORF">L873DRAFT_1635413</name>
</gene>
<evidence type="ECO:0000259" key="2">
    <source>
        <dbReference type="Pfam" id="PF22939"/>
    </source>
</evidence>
<feature type="non-terminal residue" evidence="4">
    <location>
        <position position="380"/>
    </location>
</feature>
<dbReference type="Proteomes" id="UP000276215">
    <property type="component" value="Unassembled WGS sequence"/>
</dbReference>
<dbReference type="PANTHER" id="PTHR10039:SF15">
    <property type="entry name" value="NACHT DOMAIN-CONTAINING PROTEIN"/>
    <property type="match status" value="1"/>
</dbReference>
<evidence type="ECO:0000313" key="5">
    <source>
        <dbReference type="Proteomes" id="UP000276215"/>
    </source>
</evidence>
<keyword evidence="1" id="KW-0677">Repeat</keyword>
<evidence type="ECO:0000256" key="1">
    <source>
        <dbReference type="ARBA" id="ARBA00022737"/>
    </source>
</evidence>
<dbReference type="Pfam" id="PF24883">
    <property type="entry name" value="NPHP3_N"/>
    <property type="match status" value="1"/>
</dbReference>